<feature type="domain" description="Neprosin PEP catalytic" evidence="2">
    <location>
        <begin position="52"/>
        <end position="304"/>
    </location>
</feature>
<reference evidence="3" key="2">
    <citation type="submission" date="2018-04" db="EMBL/GenBank/DDBJ databases">
        <title>OnivRS2 (Oryza nivara Reference Sequence Version 2).</title>
        <authorList>
            <person name="Zhang J."/>
            <person name="Kudrna D."/>
            <person name="Lee S."/>
            <person name="Talag J."/>
            <person name="Rajasekar S."/>
            <person name="Welchert J."/>
            <person name="Hsing Y.-I."/>
            <person name="Wing R.A."/>
        </authorList>
    </citation>
    <scope>NUCLEOTIDE SEQUENCE [LARGE SCALE GENOMIC DNA]</scope>
    <source>
        <strain evidence="3">SL10</strain>
    </source>
</reference>
<dbReference type="Gramene" id="ONIVA11G02060.1">
    <property type="protein sequence ID" value="ONIVA11G02060.1"/>
    <property type="gene ID" value="ONIVA11G02060"/>
</dbReference>
<evidence type="ECO:0000259" key="2">
    <source>
        <dbReference type="PROSITE" id="PS52045"/>
    </source>
</evidence>
<protein>
    <recommendedName>
        <fullName evidence="2">Neprosin PEP catalytic domain-containing protein</fullName>
    </recommendedName>
</protein>
<evidence type="ECO:0000313" key="4">
    <source>
        <dbReference type="Proteomes" id="UP000006591"/>
    </source>
</evidence>
<dbReference type="Proteomes" id="UP000006591">
    <property type="component" value="Chromosome 11"/>
</dbReference>
<reference evidence="3" key="1">
    <citation type="submission" date="2015-04" db="UniProtKB">
        <authorList>
            <consortium name="EnsemblPlants"/>
        </authorList>
    </citation>
    <scope>IDENTIFICATION</scope>
    <source>
        <strain evidence="3">SL10</strain>
    </source>
</reference>
<dbReference type="PANTHER" id="PTHR31589">
    <property type="entry name" value="PROTEIN, PUTATIVE (DUF239)-RELATED-RELATED"/>
    <property type="match status" value="1"/>
</dbReference>
<sequence length="304" mass="33604">MRSLLAFFAASILLASTTTTVHGVHIDPNDIIKTIEFKPSVDRPKIVEKMVVLGGNNSFKFAEQAWHRSAAYGVNGPYHGASAWLPIWKVRVGPSEFSKSYLAIASPTVREFTPIPGKDPPNIDNQIALGITVYPQFFGDDLPRLYIYSTNDGGVKLKCFNLECSFVQTSKKHAIEWMMQDDGPVVWWVSLMDEPIGYFHESAFAAPFIESFHNEMGGHVLDRRPGGRHTLTPMGSGMYPSDGLQNAACIHAYLAIAYTGADQVDDPVNTIVTHPKCYDVKDDGPDLYRPGINVAFGGPEYVYN</sequence>
<accession>A0A0E0IXT0</accession>
<feature type="chain" id="PRO_5002363498" description="Neprosin PEP catalytic domain-containing protein" evidence="1">
    <location>
        <begin position="24"/>
        <end position="304"/>
    </location>
</feature>
<keyword evidence="1" id="KW-0732">Signal</keyword>
<evidence type="ECO:0000256" key="1">
    <source>
        <dbReference type="SAM" id="SignalP"/>
    </source>
</evidence>
<organism evidence="3">
    <name type="scientific">Oryza nivara</name>
    <name type="common">Indian wild rice</name>
    <name type="synonym">Oryza sativa f. spontanea</name>
    <dbReference type="NCBI Taxonomy" id="4536"/>
    <lineage>
        <taxon>Eukaryota</taxon>
        <taxon>Viridiplantae</taxon>
        <taxon>Streptophyta</taxon>
        <taxon>Embryophyta</taxon>
        <taxon>Tracheophyta</taxon>
        <taxon>Spermatophyta</taxon>
        <taxon>Magnoliopsida</taxon>
        <taxon>Liliopsida</taxon>
        <taxon>Poales</taxon>
        <taxon>Poaceae</taxon>
        <taxon>BOP clade</taxon>
        <taxon>Oryzoideae</taxon>
        <taxon>Oryzeae</taxon>
        <taxon>Oryzinae</taxon>
        <taxon>Oryza</taxon>
    </lineage>
</organism>
<dbReference type="HOGENOM" id="CLU_030538_1_4_1"/>
<dbReference type="PANTHER" id="PTHR31589:SF255">
    <property type="entry name" value="NEPROSIN DOMAIN-CONTAINING PROTEIN"/>
    <property type="match status" value="1"/>
</dbReference>
<name>A0A0E0IXT0_ORYNI</name>
<dbReference type="Pfam" id="PF03080">
    <property type="entry name" value="Neprosin"/>
    <property type="match status" value="2"/>
</dbReference>
<dbReference type="EnsemblPlants" id="ONIVA11G02060.1">
    <property type="protein sequence ID" value="ONIVA11G02060.1"/>
    <property type="gene ID" value="ONIVA11G02060"/>
</dbReference>
<dbReference type="PROSITE" id="PS52045">
    <property type="entry name" value="NEPROSIN_PEP_CD"/>
    <property type="match status" value="1"/>
</dbReference>
<dbReference type="AlphaFoldDB" id="A0A0E0IXT0"/>
<dbReference type="InterPro" id="IPR053168">
    <property type="entry name" value="Glutamic_endopeptidase"/>
</dbReference>
<feature type="signal peptide" evidence="1">
    <location>
        <begin position="1"/>
        <end position="23"/>
    </location>
</feature>
<evidence type="ECO:0000313" key="3">
    <source>
        <dbReference type="EnsemblPlants" id="ONIVA11G02060.1"/>
    </source>
</evidence>
<dbReference type="InterPro" id="IPR004314">
    <property type="entry name" value="Neprosin"/>
</dbReference>
<keyword evidence="4" id="KW-1185">Reference proteome</keyword>
<proteinExistence type="predicted"/>